<dbReference type="GO" id="GO:0016878">
    <property type="term" value="F:acid-thiol ligase activity"/>
    <property type="evidence" value="ECO:0007669"/>
    <property type="project" value="UniProtKB-ARBA"/>
</dbReference>
<reference evidence="3 4" key="1">
    <citation type="submission" date="2019-10" db="EMBL/GenBank/DDBJ databases">
        <title>Georgenia wutianyii sp. nov. and Georgenia yuyongxinii sp. nov. isolated from plateau pika (Ochotona curzoniae) in the Qinghai-Tibet plateau of China.</title>
        <authorList>
            <person name="Tian Z."/>
        </authorList>
    </citation>
    <scope>NUCLEOTIDE SEQUENCE [LARGE SCALE GENOMIC DNA]</scope>
    <source>
        <strain evidence="3 4">JCM 15130</strain>
    </source>
</reference>
<dbReference type="PANTHER" id="PTHR43767">
    <property type="entry name" value="LONG-CHAIN-FATTY-ACID--COA LIGASE"/>
    <property type="match status" value="1"/>
</dbReference>
<protein>
    <submittedName>
        <fullName evidence="3">AMP-binding protein</fullName>
    </submittedName>
</protein>
<dbReference type="InterPro" id="IPR020845">
    <property type="entry name" value="AMP-binding_CS"/>
</dbReference>
<dbReference type="Pfam" id="PF00501">
    <property type="entry name" value="AMP-binding"/>
    <property type="match status" value="1"/>
</dbReference>
<accession>A0A7J9V2Y0</accession>
<dbReference type="InterPro" id="IPR050237">
    <property type="entry name" value="ATP-dep_AMP-bd_enzyme"/>
</dbReference>
<keyword evidence="4" id="KW-1185">Reference proteome</keyword>
<dbReference type="RefSeq" id="WP_226909850.1">
    <property type="nucleotide sequence ID" value="NZ_BAAAOT010000032.1"/>
</dbReference>
<evidence type="ECO:0000313" key="3">
    <source>
        <dbReference type="EMBL" id="MPV90470.1"/>
    </source>
</evidence>
<dbReference type="InterPro" id="IPR045851">
    <property type="entry name" value="AMP-bd_C_sf"/>
</dbReference>
<dbReference type="EMBL" id="WHPD01003759">
    <property type="protein sequence ID" value="MPV90470.1"/>
    <property type="molecule type" value="Genomic_DNA"/>
</dbReference>
<sequence>MTQKPLHETAPDIAGAEPVVQRRYKDPRFPLDRDVIVPQLIRRRAAEHPDRVFAVFDDGSTWSYGDLATRVWRRANGLIEAGVLPGEYVSSWLPTGPAAIETWFGTNAAGAVYAPVNLSYKGSLLEHALNLAESKVLVAHIELLERLKGLHLKHLKTIVVVGVGAVDLPGYTVLRWEDVTGDARCPSTVDGLHVWDDMTLILTSGTTGPSKGVRCSYLNHYVDSKNTLHPSITGDDRFFLCVPMFHVGGTKSTYAMLQKGGSVAVTQGFSTSTFWSDVRRLEVTTCFLMAAMTMFLLKQPERPDDADNPLRTALTGPMPENIDEFSNRFGVQLYSNFAMSEMPAVFRTELNPDPALFKSCGKAVDPENYEARLVDAHDQEVPVGEIGELIVRHAWPWALNSGYKGMPEATAAAWRNGWFHTGDAHYRDEDGNYFFVDRFKDTLRRRGENISSMEVEAEVMSHPAVAHAACIGVLSEELEEEVMVCVVLKDGHHLTPTELVDFLQPRLPYFMIPRYIDFRSELPRTPSFKVEKFRLRKTGITQSTWDREASGMRVRREKLQQTV</sequence>
<evidence type="ECO:0000259" key="2">
    <source>
        <dbReference type="Pfam" id="PF13193"/>
    </source>
</evidence>
<dbReference type="Gene3D" id="3.30.300.30">
    <property type="match status" value="1"/>
</dbReference>
<dbReference type="InterPro" id="IPR000873">
    <property type="entry name" value="AMP-dep_synth/lig_dom"/>
</dbReference>
<organism evidence="3 4">
    <name type="scientific">Georgenia ruanii</name>
    <dbReference type="NCBI Taxonomy" id="348442"/>
    <lineage>
        <taxon>Bacteria</taxon>
        <taxon>Bacillati</taxon>
        <taxon>Actinomycetota</taxon>
        <taxon>Actinomycetes</taxon>
        <taxon>Micrococcales</taxon>
        <taxon>Bogoriellaceae</taxon>
        <taxon>Georgenia</taxon>
    </lineage>
</organism>
<comment type="caution">
    <text evidence="3">The sequence shown here is derived from an EMBL/GenBank/DDBJ whole genome shotgun (WGS) entry which is preliminary data.</text>
</comment>
<evidence type="ECO:0000259" key="1">
    <source>
        <dbReference type="Pfam" id="PF00501"/>
    </source>
</evidence>
<dbReference type="SUPFAM" id="SSF56801">
    <property type="entry name" value="Acetyl-CoA synthetase-like"/>
    <property type="match status" value="1"/>
</dbReference>
<dbReference type="Proteomes" id="UP000429644">
    <property type="component" value="Unassembled WGS sequence"/>
</dbReference>
<dbReference type="InterPro" id="IPR042099">
    <property type="entry name" value="ANL_N_sf"/>
</dbReference>
<dbReference type="Gene3D" id="3.40.50.12780">
    <property type="entry name" value="N-terminal domain of ligase-like"/>
    <property type="match status" value="1"/>
</dbReference>
<dbReference type="PROSITE" id="PS00455">
    <property type="entry name" value="AMP_BINDING"/>
    <property type="match status" value="1"/>
</dbReference>
<dbReference type="AlphaFoldDB" id="A0A7J9V2Y0"/>
<gene>
    <name evidence="3" type="ORF">GB882_17490</name>
</gene>
<dbReference type="InterPro" id="IPR025110">
    <property type="entry name" value="AMP-bd_C"/>
</dbReference>
<feature type="domain" description="AMP-binding enzyme C-terminal" evidence="2">
    <location>
        <begin position="454"/>
        <end position="529"/>
    </location>
</feature>
<dbReference type="Pfam" id="PF13193">
    <property type="entry name" value="AMP-binding_C"/>
    <property type="match status" value="1"/>
</dbReference>
<evidence type="ECO:0000313" key="4">
    <source>
        <dbReference type="Proteomes" id="UP000429644"/>
    </source>
</evidence>
<proteinExistence type="predicted"/>
<feature type="domain" description="AMP-dependent synthetase/ligase" evidence="1">
    <location>
        <begin position="42"/>
        <end position="394"/>
    </location>
</feature>
<dbReference type="PANTHER" id="PTHR43767:SF1">
    <property type="entry name" value="NONRIBOSOMAL PEPTIDE SYNTHASE PES1 (EUROFUNG)-RELATED"/>
    <property type="match status" value="1"/>
</dbReference>
<name>A0A7J9V2Y0_9MICO</name>